<evidence type="ECO:0000313" key="2">
    <source>
        <dbReference type="EMBL" id="POZ63216.1"/>
    </source>
</evidence>
<dbReference type="SUPFAM" id="SSF55298">
    <property type="entry name" value="YjgF-like"/>
    <property type="match status" value="1"/>
</dbReference>
<proteinExistence type="inferred from homology"/>
<dbReference type="Pfam" id="PF01042">
    <property type="entry name" value="Ribonuc_L-PSP"/>
    <property type="match status" value="1"/>
</dbReference>
<dbReference type="EMBL" id="PQWB01000017">
    <property type="protein sequence ID" value="POZ63216.1"/>
    <property type="molecule type" value="Genomic_DNA"/>
</dbReference>
<evidence type="ECO:0000313" key="3">
    <source>
        <dbReference type="Proteomes" id="UP000237082"/>
    </source>
</evidence>
<keyword evidence="3" id="KW-1185">Reference proteome</keyword>
<dbReference type="Gene3D" id="3.30.1330.40">
    <property type="entry name" value="RutC-like"/>
    <property type="match status" value="1"/>
</dbReference>
<sequence>MKILQPPEWARPRGYANGIAARGTLVFTSGQLGWDAEERIRSERYADQAIQALKNIVAVLAEAGARPEHLVRLTWYVSDREAYFADAREVGRAYKELIGHYPPMSAFQVKALMVEGAKVQIEATAVIPDLV</sequence>
<evidence type="ECO:0000256" key="1">
    <source>
        <dbReference type="ARBA" id="ARBA00010552"/>
    </source>
</evidence>
<dbReference type="InterPro" id="IPR006175">
    <property type="entry name" value="YjgF/YER057c/UK114"/>
</dbReference>
<dbReference type="GO" id="GO:0005829">
    <property type="term" value="C:cytosol"/>
    <property type="evidence" value="ECO:0007669"/>
    <property type="project" value="TreeGrafter"/>
</dbReference>
<dbReference type="Proteomes" id="UP000237082">
    <property type="component" value="Unassembled WGS sequence"/>
</dbReference>
<comment type="caution">
    <text evidence="2">The sequence shown here is derived from an EMBL/GenBank/DDBJ whole genome shotgun (WGS) entry which is preliminary data.</text>
</comment>
<reference evidence="3" key="1">
    <citation type="submission" date="2018-02" db="EMBL/GenBank/DDBJ databases">
        <authorList>
            <person name="O'Hara-Hanley K."/>
            <person name="Soby S."/>
        </authorList>
    </citation>
    <scope>NUCLEOTIDE SEQUENCE [LARGE SCALE GENOMIC DNA]</scope>
    <source>
        <strain evidence="3">MWU14-2602</strain>
    </source>
</reference>
<dbReference type="PANTHER" id="PTHR11803">
    <property type="entry name" value="2-IMINOBUTANOATE/2-IMINOPROPANOATE DEAMINASE RIDA"/>
    <property type="match status" value="1"/>
</dbReference>
<dbReference type="RefSeq" id="WP_103901660.1">
    <property type="nucleotide sequence ID" value="NZ_PQWB01000017.1"/>
</dbReference>
<dbReference type="GO" id="GO:0019239">
    <property type="term" value="F:deaminase activity"/>
    <property type="evidence" value="ECO:0007669"/>
    <property type="project" value="TreeGrafter"/>
</dbReference>
<dbReference type="InterPro" id="IPR035959">
    <property type="entry name" value="RutC-like_sf"/>
</dbReference>
<dbReference type="CDD" id="cd00448">
    <property type="entry name" value="YjgF_YER057c_UK114_family"/>
    <property type="match status" value="1"/>
</dbReference>
<dbReference type="OrthoDB" id="9808943at2"/>
<name>A0A2S5DJG4_9NEIS</name>
<gene>
    <name evidence="2" type="ORF">C2I19_05260</name>
</gene>
<organism evidence="2 3">
    <name type="scientific">Chromobacterium alticapitis</name>
    <dbReference type="NCBI Taxonomy" id="2073169"/>
    <lineage>
        <taxon>Bacteria</taxon>
        <taxon>Pseudomonadati</taxon>
        <taxon>Pseudomonadota</taxon>
        <taxon>Betaproteobacteria</taxon>
        <taxon>Neisseriales</taxon>
        <taxon>Chromobacteriaceae</taxon>
        <taxon>Chromobacterium</taxon>
    </lineage>
</organism>
<protein>
    <submittedName>
        <fullName evidence="2">Enamine deaminase RidA</fullName>
    </submittedName>
</protein>
<accession>A0A2S5DJG4</accession>
<dbReference type="PANTHER" id="PTHR11803:SF58">
    <property type="entry name" value="PROTEIN HMF1-RELATED"/>
    <property type="match status" value="1"/>
</dbReference>
<dbReference type="AlphaFoldDB" id="A0A2S5DJG4"/>
<comment type="similarity">
    <text evidence="1">Belongs to the RutC family.</text>
</comment>